<dbReference type="SUPFAM" id="SSF52317">
    <property type="entry name" value="Class I glutamine amidotransferase-like"/>
    <property type="match status" value="1"/>
</dbReference>
<proteinExistence type="predicted"/>
<organism evidence="1">
    <name type="scientific">mine drainage metagenome</name>
    <dbReference type="NCBI Taxonomy" id="410659"/>
    <lineage>
        <taxon>unclassified sequences</taxon>
        <taxon>metagenomes</taxon>
        <taxon>ecological metagenomes</taxon>
    </lineage>
</organism>
<evidence type="ECO:0000313" key="1">
    <source>
        <dbReference type="EMBL" id="OIR03415.1"/>
    </source>
</evidence>
<dbReference type="AlphaFoldDB" id="A0A1J5S551"/>
<dbReference type="InterPro" id="IPR003737">
    <property type="entry name" value="GlcNAc_PI_deacetylase-related"/>
</dbReference>
<name>A0A1J5S551_9ZZZZ</name>
<dbReference type="PANTHER" id="PTHR12993">
    <property type="entry name" value="N-ACETYLGLUCOSAMINYL-PHOSPHATIDYLINOSITOL DE-N-ACETYLASE-RELATED"/>
    <property type="match status" value="1"/>
</dbReference>
<gene>
    <name evidence="1" type="primary">mca_2</name>
    <name evidence="1" type="ORF">GALL_144870</name>
</gene>
<dbReference type="EC" id="3.5.1.115" evidence="1"/>
<dbReference type="InterPro" id="IPR029062">
    <property type="entry name" value="Class_I_gatase-like"/>
</dbReference>
<accession>A0A1J5S551</accession>
<keyword evidence="1" id="KW-0378">Hydrolase</keyword>
<reference evidence="1" key="1">
    <citation type="submission" date="2016-10" db="EMBL/GenBank/DDBJ databases">
        <title>Sequence of Gallionella enrichment culture.</title>
        <authorList>
            <person name="Poehlein A."/>
            <person name="Muehling M."/>
            <person name="Daniel R."/>
        </authorList>
    </citation>
    <scope>NUCLEOTIDE SEQUENCE</scope>
</reference>
<comment type="caution">
    <text evidence="1">The sequence shown here is derived from an EMBL/GenBank/DDBJ whole genome shotgun (WGS) entry which is preliminary data.</text>
</comment>
<dbReference type="GO" id="GO:0016811">
    <property type="term" value="F:hydrolase activity, acting on carbon-nitrogen (but not peptide) bonds, in linear amides"/>
    <property type="evidence" value="ECO:0007669"/>
    <property type="project" value="TreeGrafter"/>
</dbReference>
<dbReference type="Pfam" id="PF02585">
    <property type="entry name" value="PIG-L"/>
    <property type="match status" value="1"/>
</dbReference>
<dbReference type="PANTHER" id="PTHR12993:SF11">
    <property type="entry name" value="N-ACETYLGLUCOSAMINYL-PHOSPHATIDYLINOSITOL DE-N-ACETYLASE"/>
    <property type="match status" value="1"/>
</dbReference>
<sequence length="844" mass="95320">MIRKIIFCFSLFTFHISLFAQTPAIHGSADIFLQLKKLNVLGSVLYIAAHPDDENNYLLPYLAKEKLYRTGYLSLTRGDGGQNLIGSEQGIELGLIRTQELLAARRMDGAEQYFSRAFEFGYSKNANEALHIWDKEKVLSDVVWVIRKFKPDVIITRFPGDARAGHGHHAASSILANEAFKDAADPTKFPEQLKYVDVWQAKRILWNTFNFGGNNTTSEDQLKIDVGGLNPLLGESYGEIGSEARSMHKSQGEGRPRRRGPIYEYFLTTGGNAPKNSLMDGINIDWSRIKNGEIIGQKINKIIADFNFEHPENSVDSLVELYKDVERMDDHGIWWNEKLKELQNIILECSGIIAEATSDNEYAVRGEKMNVNFFVNKRSKANIKLESIAMNSAETNSFDSAMNTTLSVNQNISFNKTFIVSNSKQLTQPYWLEKPMIGIGMFNVDDQYLIGQAENGPAYVATFVFKANGISFIVNKPVQYKYTDQVKGELYQPIVVISPLIVSLSPDILLNNVKRANKIISNPSLHLQYKSNFAGNKIPATIYLKQGDSVIYSKDTLIDFEVGKIYSLTLPLKKVYNKNLDQHINAAIELTVNNNKHLYTHYLREIKYDHIPDIHYLYKDNILVLNDEIKTVGKKIGYIVGAGDKVPEALEQLGYDVKYLSETDLVDENLKQFDAIIVGIRAYNIFEWLSEKNDVLNKYVQNGGNLIVQYLKSNLVGSKNVKVGPYKFFVNSSSRITEEDAKVNFVLPQHPVLNYPNKISDTDFKNWVQERSTYQAEQSDPHFEMPLSMKDSGDKQESKGSLAIAKYGKGNFAYVSLVLFRQLPAGNAGAYRILANLIALPKNK</sequence>
<dbReference type="SUPFAM" id="SSF102588">
    <property type="entry name" value="LmbE-like"/>
    <property type="match status" value="1"/>
</dbReference>
<dbReference type="Gene3D" id="3.40.50.10320">
    <property type="entry name" value="LmbE-like"/>
    <property type="match status" value="1"/>
</dbReference>
<protein>
    <submittedName>
        <fullName evidence="1">Mycothiol S-conjugate amidase</fullName>
        <ecNumber evidence="1">3.5.1.115</ecNumber>
    </submittedName>
</protein>
<dbReference type="InterPro" id="IPR024078">
    <property type="entry name" value="LmbE-like_dom_sf"/>
</dbReference>
<dbReference type="EMBL" id="MLJW01000066">
    <property type="protein sequence ID" value="OIR03415.1"/>
    <property type="molecule type" value="Genomic_DNA"/>
</dbReference>